<evidence type="ECO:0000313" key="2">
    <source>
        <dbReference type="Proteomes" id="UP001317259"/>
    </source>
</evidence>
<reference evidence="1 2" key="1">
    <citation type="submission" date="2022-04" db="EMBL/GenBank/DDBJ databases">
        <title>Genome draft of Actinomadura sp. ATCC 31491.</title>
        <authorList>
            <person name="Shi X."/>
            <person name="Du Y."/>
        </authorList>
    </citation>
    <scope>NUCLEOTIDE SEQUENCE [LARGE SCALE GENOMIC DNA]</scope>
    <source>
        <strain evidence="1 2">ATCC 31491</strain>
    </source>
</reference>
<evidence type="ECO:0000313" key="1">
    <source>
        <dbReference type="EMBL" id="MCK2213299.1"/>
    </source>
</evidence>
<organism evidence="1 2">
    <name type="scientific">Actinomadura luzonensis</name>
    <dbReference type="NCBI Taxonomy" id="2805427"/>
    <lineage>
        <taxon>Bacteria</taxon>
        <taxon>Bacillati</taxon>
        <taxon>Actinomycetota</taxon>
        <taxon>Actinomycetes</taxon>
        <taxon>Streptosporangiales</taxon>
        <taxon>Thermomonosporaceae</taxon>
        <taxon>Actinomadura</taxon>
    </lineage>
</organism>
<protein>
    <submittedName>
        <fullName evidence="1">Uncharacterized protein</fullName>
    </submittedName>
</protein>
<proteinExistence type="predicted"/>
<keyword evidence="2" id="KW-1185">Reference proteome</keyword>
<name>A0ABT0FM32_9ACTN</name>
<comment type="caution">
    <text evidence="1">The sequence shown here is derived from an EMBL/GenBank/DDBJ whole genome shotgun (WGS) entry which is preliminary data.</text>
</comment>
<dbReference type="EMBL" id="JAKRKC020000001">
    <property type="protein sequence ID" value="MCK2213299.1"/>
    <property type="molecule type" value="Genomic_DNA"/>
</dbReference>
<sequence>MTFDGARLFSEGMPGRVGMDGAATGTISLAKGDQVISTIDYTRCGLWEADSCRLSTGLPAEPARYTLSATARRQVPHSTLSTKVESTWTFRSASTAKREALALAAVRFAPEGLDEYNRAKPGSSTRLPIWIERNPGAPAAAVKSIHLQMSVDDGATWRDIRVRAKGSDWTAQMTNPRTVGFVSLRATSTDTAGNTVSQTIHHAYAVG</sequence>
<dbReference type="RefSeq" id="WP_242381813.1">
    <property type="nucleotide sequence ID" value="NZ_JAKRKC020000001.1"/>
</dbReference>
<gene>
    <name evidence="1" type="ORF">MF672_005740</name>
</gene>
<accession>A0ABT0FM32</accession>
<dbReference type="Proteomes" id="UP001317259">
    <property type="component" value="Unassembled WGS sequence"/>
</dbReference>